<protein>
    <submittedName>
        <fullName evidence="1">Uncharacterized protein</fullName>
    </submittedName>
</protein>
<dbReference type="AlphaFoldDB" id="A0A1E3IAD0"/>
<evidence type="ECO:0000313" key="2">
    <source>
        <dbReference type="Proteomes" id="UP000094043"/>
    </source>
</evidence>
<dbReference type="PANTHER" id="PTHR37487:SF2">
    <property type="entry name" value="EXPRESSED PROTEIN"/>
    <property type="match status" value="1"/>
</dbReference>
<dbReference type="RefSeq" id="XP_066067858.1">
    <property type="nucleotide sequence ID" value="XM_066211761.1"/>
</dbReference>
<keyword evidence="2" id="KW-1185">Reference proteome</keyword>
<organism evidence="1 2">
    <name type="scientific">Cryptococcus depauperatus CBS 7841</name>
    <dbReference type="NCBI Taxonomy" id="1295531"/>
    <lineage>
        <taxon>Eukaryota</taxon>
        <taxon>Fungi</taxon>
        <taxon>Dikarya</taxon>
        <taxon>Basidiomycota</taxon>
        <taxon>Agaricomycotina</taxon>
        <taxon>Tremellomycetes</taxon>
        <taxon>Tremellales</taxon>
        <taxon>Cryptococcaceae</taxon>
        <taxon>Cryptococcus</taxon>
    </lineage>
</organism>
<accession>A0A1E3IAD0</accession>
<dbReference type="PANTHER" id="PTHR37487">
    <property type="entry name" value="CHROMOSOME 1, WHOLE GENOME SHOTGUN SEQUENCE"/>
    <property type="match status" value="1"/>
</dbReference>
<proteinExistence type="predicted"/>
<reference evidence="1" key="1">
    <citation type="submission" date="2016-06" db="EMBL/GenBank/DDBJ databases">
        <authorList>
            <person name="Cuomo C."/>
            <person name="Litvintseva A."/>
            <person name="Heitman J."/>
            <person name="Chen Y."/>
            <person name="Sun S."/>
            <person name="Springer D."/>
            <person name="Dromer F."/>
            <person name="Young S."/>
            <person name="Zeng Q."/>
            <person name="Chapman S."/>
            <person name="Gujja S."/>
            <person name="Saif S."/>
            <person name="Birren B."/>
        </authorList>
    </citation>
    <scope>NUCLEOTIDE SEQUENCE</scope>
    <source>
        <strain evidence="1">CBS 7841</strain>
    </source>
</reference>
<evidence type="ECO:0000313" key="1">
    <source>
        <dbReference type="EMBL" id="WVN87158.1"/>
    </source>
</evidence>
<dbReference type="OrthoDB" id="3362246at2759"/>
<dbReference type="KEGG" id="cdep:91086546"/>
<dbReference type="VEuPathDB" id="FungiDB:L203_04791"/>
<gene>
    <name evidence="1" type="ORF">L203_102334</name>
</gene>
<dbReference type="EMBL" id="CP143786">
    <property type="protein sequence ID" value="WVN87158.1"/>
    <property type="molecule type" value="Genomic_DNA"/>
</dbReference>
<sequence length="205" mass="19264">MHAASYIALAAAAAGSAMAISINTPAALVQCQPAQLTWTEGTGPFIIAAIPGGQVSAAAIETISDNVSASPYTWNVNLASGSNITLKITDSTGTIGYSSPVVIQAGSSSSCLNSSASTSGLSSAPGGVTTTVTSSMSSGSSAGSSASSATSAANSKGSSAAAGASSAVSSPATSSTGKPSGAMVNAIVGLPALVAGVITGLAAFL</sequence>
<dbReference type="Proteomes" id="UP000094043">
    <property type="component" value="Chromosome 3"/>
</dbReference>
<dbReference type="GeneID" id="91086546"/>
<name>A0A1E3IAD0_9TREE</name>
<reference evidence="1" key="3">
    <citation type="submission" date="2024-01" db="EMBL/GenBank/DDBJ databases">
        <authorList>
            <person name="Coelho M.A."/>
            <person name="David-Palma M."/>
            <person name="Shea T."/>
            <person name="Sun S."/>
            <person name="Cuomo C.A."/>
            <person name="Heitman J."/>
        </authorList>
    </citation>
    <scope>NUCLEOTIDE SEQUENCE</scope>
    <source>
        <strain evidence="1">CBS 7841</strain>
    </source>
</reference>
<reference evidence="1" key="2">
    <citation type="journal article" date="2022" name="Elife">
        <title>Obligate sexual reproduction of a homothallic fungus closely related to the Cryptococcus pathogenic species complex.</title>
        <authorList>
            <person name="Passer A.R."/>
            <person name="Clancey S.A."/>
            <person name="Shea T."/>
            <person name="David-Palma M."/>
            <person name="Averette A.F."/>
            <person name="Boekhout T."/>
            <person name="Porcel B.M."/>
            <person name="Nowrousian M."/>
            <person name="Cuomo C.A."/>
            <person name="Sun S."/>
            <person name="Heitman J."/>
            <person name="Coelho M.A."/>
        </authorList>
    </citation>
    <scope>NUCLEOTIDE SEQUENCE</scope>
    <source>
        <strain evidence="1">CBS 7841</strain>
    </source>
</reference>